<accession>A0A923HA24</accession>
<dbReference type="Proteomes" id="UP000656244">
    <property type="component" value="Unassembled WGS sequence"/>
</dbReference>
<evidence type="ECO:0000256" key="1">
    <source>
        <dbReference type="SAM" id="Phobius"/>
    </source>
</evidence>
<sequence length="53" mass="5988">MGVTIYLFVLLGKWLDGKFNNGDKLYIIIMTLLGVAVSLYAVLKQVNRINNDE</sequence>
<gene>
    <name evidence="2" type="ORF">H7U19_08620</name>
</gene>
<organism evidence="2 3">
    <name type="scientific">Hyunsoonleella aquatilis</name>
    <dbReference type="NCBI Taxonomy" id="2762758"/>
    <lineage>
        <taxon>Bacteria</taxon>
        <taxon>Pseudomonadati</taxon>
        <taxon>Bacteroidota</taxon>
        <taxon>Flavobacteriia</taxon>
        <taxon>Flavobacteriales</taxon>
        <taxon>Flavobacteriaceae</taxon>
    </lineage>
</organism>
<dbReference type="EMBL" id="JACNMF010000002">
    <property type="protein sequence ID" value="MBC3758464.1"/>
    <property type="molecule type" value="Genomic_DNA"/>
</dbReference>
<dbReference type="Pfam" id="PF09527">
    <property type="entry name" value="ATPase_gene1"/>
    <property type="match status" value="1"/>
</dbReference>
<dbReference type="AlphaFoldDB" id="A0A923HA24"/>
<proteinExistence type="predicted"/>
<keyword evidence="1" id="KW-0812">Transmembrane</keyword>
<feature type="transmembrane region" description="Helical" evidence="1">
    <location>
        <begin position="25"/>
        <end position="43"/>
    </location>
</feature>
<name>A0A923HA24_9FLAO</name>
<reference evidence="2" key="1">
    <citation type="submission" date="2020-08" db="EMBL/GenBank/DDBJ databases">
        <title>Hyunsoonleella sp. strain SJ7 genome sequencing and assembly.</title>
        <authorList>
            <person name="Kim I."/>
        </authorList>
    </citation>
    <scope>NUCLEOTIDE SEQUENCE</scope>
    <source>
        <strain evidence="2">SJ7</strain>
    </source>
</reference>
<keyword evidence="1" id="KW-1133">Transmembrane helix</keyword>
<dbReference type="InterPro" id="IPR032820">
    <property type="entry name" value="ATPase_put"/>
</dbReference>
<comment type="caution">
    <text evidence="2">The sequence shown here is derived from an EMBL/GenBank/DDBJ whole genome shotgun (WGS) entry which is preliminary data.</text>
</comment>
<evidence type="ECO:0000313" key="3">
    <source>
        <dbReference type="Proteomes" id="UP000656244"/>
    </source>
</evidence>
<protein>
    <submittedName>
        <fullName evidence="2">AtpZ/AtpI family protein</fullName>
    </submittedName>
</protein>
<keyword evidence="3" id="KW-1185">Reference proteome</keyword>
<evidence type="ECO:0000313" key="2">
    <source>
        <dbReference type="EMBL" id="MBC3758464.1"/>
    </source>
</evidence>
<keyword evidence="1" id="KW-0472">Membrane</keyword>